<dbReference type="Pfam" id="PF00027">
    <property type="entry name" value="cNMP_binding"/>
    <property type="match status" value="1"/>
</dbReference>
<dbReference type="InterPro" id="IPR012318">
    <property type="entry name" value="HTH_CRP"/>
</dbReference>
<dbReference type="InterPro" id="IPR014710">
    <property type="entry name" value="RmlC-like_jellyroll"/>
</dbReference>
<dbReference type="EMBL" id="JBHULU010000022">
    <property type="protein sequence ID" value="MFD2515808.1"/>
    <property type="molecule type" value="Genomic_DNA"/>
</dbReference>
<dbReference type="SUPFAM" id="SSF51206">
    <property type="entry name" value="cAMP-binding domain-like"/>
    <property type="match status" value="1"/>
</dbReference>
<dbReference type="InterPro" id="IPR036390">
    <property type="entry name" value="WH_DNA-bd_sf"/>
</dbReference>
<name>A0ABW5IS60_9BACT</name>
<dbReference type="SMART" id="SM00100">
    <property type="entry name" value="cNMP"/>
    <property type="match status" value="1"/>
</dbReference>
<keyword evidence="3" id="KW-0804">Transcription</keyword>
<feature type="domain" description="Cyclic nucleotide-binding" evidence="4">
    <location>
        <begin position="17"/>
        <end position="137"/>
    </location>
</feature>
<dbReference type="InterPro" id="IPR050397">
    <property type="entry name" value="Env_Response_Regulators"/>
</dbReference>
<keyword evidence="2" id="KW-0238">DNA-binding</keyword>
<reference evidence="7" key="1">
    <citation type="journal article" date="2019" name="Int. J. Syst. Evol. Microbiol.">
        <title>The Global Catalogue of Microorganisms (GCM) 10K type strain sequencing project: providing services to taxonomists for standard genome sequencing and annotation.</title>
        <authorList>
            <consortium name="The Broad Institute Genomics Platform"/>
            <consortium name="The Broad Institute Genome Sequencing Center for Infectious Disease"/>
            <person name="Wu L."/>
            <person name="Ma J."/>
        </authorList>
    </citation>
    <scope>NUCLEOTIDE SEQUENCE [LARGE SCALE GENOMIC DNA]</scope>
    <source>
        <strain evidence="7">KCTC 42498</strain>
    </source>
</reference>
<protein>
    <submittedName>
        <fullName evidence="6">Crp/Fnr family transcriptional regulator</fullName>
    </submittedName>
</protein>
<evidence type="ECO:0000313" key="7">
    <source>
        <dbReference type="Proteomes" id="UP001597544"/>
    </source>
</evidence>
<dbReference type="PROSITE" id="PS50042">
    <property type="entry name" value="CNMP_BINDING_3"/>
    <property type="match status" value="1"/>
</dbReference>
<proteinExistence type="predicted"/>
<dbReference type="InterPro" id="IPR036388">
    <property type="entry name" value="WH-like_DNA-bd_sf"/>
</dbReference>
<feature type="domain" description="HTH crp-type" evidence="5">
    <location>
        <begin position="151"/>
        <end position="227"/>
    </location>
</feature>
<sequence>MAIATKTVQWYLENFSFFDVLTKEDRMKLGKLALMERLPEGQVIYTSGQTADSLYLVKEGKVRILQRSDSGKEIILAVLGPGEVFGELSVAGKEIREEIAVVGEEALICRFEIDAFGKVVEDNPALLLQITKTIGQRLEKLQRHLERLMFRTAEERVRDFIRDLVFEHGYVVGNNPNEMAVHVQLTHDEIGKMTATSRQTVTTVLSNLEKSEIITYNRHRIYIKCLNKL</sequence>
<accession>A0ABW5IS60</accession>
<organism evidence="6 7">
    <name type="scientific">Pontibacter locisalis</name>
    <dbReference type="NCBI Taxonomy" id="1719035"/>
    <lineage>
        <taxon>Bacteria</taxon>
        <taxon>Pseudomonadati</taxon>
        <taxon>Bacteroidota</taxon>
        <taxon>Cytophagia</taxon>
        <taxon>Cytophagales</taxon>
        <taxon>Hymenobacteraceae</taxon>
        <taxon>Pontibacter</taxon>
    </lineage>
</organism>
<keyword evidence="7" id="KW-1185">Reference proteome</keyword>
<gene>
    <name evidence="6" type="ORF">ACFSRY_18190</name>
</gene>
<keyword evidence="1" id="KW-0805">Transcription regulation</keyword>
<dbReference type="PANTHER" id="PTHR24567:SF74">
    <property type="entry name" value="HTH-TYPE TRANSCRIPTIONAL REGULATOR ARCR"/>
    <property type="match status" value="1"/>
</dbReference>
<dbReference type="RefSeq" id="WP_377511350.1">
    <property type="nucleotide sequence ID" value="NZ_JBHULU010000022.1"/>
</dbReference>
<dbReference type="PANTHER" id="PTHR24567">
    <property type="entry name" value="CRP FAMILY TRANSCRIPTIONAL REGULATORY PROTEIN"/>
    <property type="match status" value="1"/>
</dbReference>
<dbReference type="SUPFAM" id="SSF46785">
    <property type="entry name" value="Winged helix' DNA-binding domain"/>
    <property type="match status" value="1"/>
</dbReference>
<dbReference type="PROSITE" id="PS51063">
    <property type="entry name" value="HTH_CRP_2"/>
    <property type="match status" value="1"/>
</dbReference>
<dbReference type="SMART" id="SM00419">
    <property type="entry name" value="HTH_CRP"/>
    <property type="match status" value="1"/>
</dbReference>
<evidence type="ECO:0000256" key="1">
    <source>
        <dbReference type="ARBA" id="ARBA00023015"/>
    </source>
</evidence>
<dbReference type="Gene3D" id="2.60.120.10">
    <property type="entry name" value="Jelly Rolls"/>
    <property type="match status" value="1"/>
</dbReference>
<dbReference type="Pfam" id="PF13545">
    <property type="entry name" value="HTH_Crp_2"/>
    <property type="match status" value="1"/>
</dbReference>
<evidence type="ECO:0000256" key="3">
    <source>
        <dbReference type="ARBA" id="ARBA00023163"/>
    </source>
</evidence>
<dbReference type="InterPro" id="IPR000595">
    <property type="entry name" value="cNMP-bd_dom"/>
</dbReference>
<dbReference type="Gene3D" id="1.10.10.10">
    <property type="entry name" value="Winged helix-like DNA-binding domain superfamily/Winged helix DNA-binding domain"/>
    <property type="match status" value="1"/>
</dbReference>
<evidence type="ECO:0000259" key="4">
    <source>
        <dbReference type="PROSITE" id="PS50042"/>
    </source>
</evidence>
<dbReference type="CDD" id="cd00038">
    <property type="entry name" value="CAP_ED"/>
    <property type="match status" value="1"/>
</dbReference>
<evidence type="ECO:0000259" key="5">
    <source>
        <dbReference type="PROSITE" id="PS51063"/>
    </source>
</evidence>
<dbReference type="InterPro" id="IPR018490">
    <property type="entry name" value="cNMP-bd_dom_sf"/>
</dbReference>
<evidence type="ECO:0000313" key="6">
    <source>
        <dbReference type="EMBL" id="MFD2515808.1"/>
    </source>
</evidence>
<comment type="caution">
    <text evidence="6">The sequence shown here is derived from an EMBL/GenBank/DDBJ whole genome shotgun (WGS) entry which is preliminary data.</text>
</comment>
<evidence type="ECO:0000256" key="2">
    <source>
        <dbReference type="ARBA" id="ARBA00023125"/>
    </source>
</evidence>
<dbReference type="Proteomes" id="UP001597544">
    <property type="component" value="Unassembled WGS sequence"/>
</dbReference>